<dbReference type="AlphaFoldDB" id="A0A1E2VAL5"/>
<evidence type="ECO:0000313" key="1">
    <source>
        <dbReference type="EMBL" id="ODC03695.1"/>
    </source>
</evidence>
<dbReference type="RefSeq" id="WP_068998127.1">
    <property type="nucleotide sequence ID" value="NZ_MDTQ01000001.1"/>
</dbReference>
<dbReference type="OrthoDB" id="9795117at2"/>
<reference evidence="1 2" key="1">
    <citation type="submission" date="2016-08" db="EMBL/GenBank/DDBJ databases">
        <authorList>
            <person name="Seilhamer J.J."/>
        </authorList>
    </citation>
    <scope>NUCLEOTIDE SEQUENCE [LARGE SCALE GENOMIC DNA]</scope>
    <source>
        <strain evidence="1 2">PH27A</strain>
    </source>
</reference>
<dbReference type="Pfam" id="PF04077">
    <property type="entry name" value="DsrH"/>
    <property type="match status" value="1"/>
</dbReference>
<name>A0A1E2VAL5_9GAMM</name>
<sequence>MTTLHQIHRADRLNQNIVQWWQADDTLLLIEGAVVALTHAQWRHGLPEGIRVAALKDDIIARGLPLDNLPQDVTLLSDQDWVALTIQHDRVLSWS</sequence>
<gene>
    <name evidence="1" type="ORF">BFW38_09215</name>
</gene>
<dbReference type="PANTHER" id="PTHR37526:SF1">
    <property type="entry name" value="PROTEIN TUSB"/>
    <property type="match status" value="1"/>
</dbReference>
<comment type="caution">
    <text evidence="1">The sequence shown here is derived from an EMBL/GenBank/DDBJ whole genome shotgun (WGS) entry which is preliminary data.</text>
</comment>
<dbReference type="Proteomes" id="UP000094291">
    <property type="component" value="Unassembled WGS sequence"/>
</dbReference>
<accession>A0A1E2VAL5</accession>
<protein>
    <recommendedName>
        <fullName evidence="3">Sulfurtransferase TusB</fullName>
    </recommendedName>
</protein>
<proteinExistence type="predicted"/>
<keyword evidence="2" id="KW-1185">Reference proteome</keyword>
<dbReference type="GO" id="GO:1990228">
    <property type="term" value="C:sulfurtransferase complex"/>
    <property type="evidence" value="ECO:0007669"/>
    <property type="project" value="TreeGrafter"/>
</dbReference>
<dbReference type="EMBL" id="MDTQ01000001">
    <property type="protein sequence ID" value="ODC03695.1"/>
    <property type="molecule type" value="Genomic_DNA"/>
</dbReference>
<dbReference type="PANTHER" id="PTHR37526">
    <property type="entry name" value="PROTEIN TUSB"/>
    <property type="match status" value="1"/>
</dbReference>
<dbReference type="InterPro" id="IPR007215">
    <property type="entry name" value="Sulphur_relay_TusB/DsrH"/>
</dbReference>
<dbReference type="NCBIfam" id="TIGR03011">
    <property type="entry name" value="sulf_tusB_dsrH"/>
    <property type="match status" value="1"/>
</dbReference>
<dbReference type="STRING" id="197479.BFW38_09215"/>
<evidence type="ECO:0000313" key="2">
    <source>
        <dbReference type="Proteomes" id="UP000094291"/>
    </source>
</evidence>
<dbReference type="Gene3D" id="3.40.1260.10">
    <property type="entry name" value="DsrEFH-like"/>
    <property type="match status" value="1"/>
</dbReference>
<dbReference type="SUPFAM" id="SSF75169">
    <property type="entry name" value="DsrEFH-like"/>
    <property type="match status" value="1"/>
</dbReference>
<organism evidence="1 2">
    <name type="scientific">Terasakiispira papahanaumokuakeensis</name>
    <dbReference type="NCBI Taxonomy" id="197479"/>
    <lineage>
        <taxon>Bacteria</taxon>
        <taxon>Pseudomonadati</taxon>
        <taxon>Pseudomonadota</taxon>
        <taxon>Gammaproteobacteria</taxon>
        <taxon>Oceanospirillales</taxon>
        <taxon>Terasakiispira</taxon>
    </lineage>
</organism>
<evidence type="ECO:0008006" key="3">
    <source>
        <dbReference type="Google" id="ProtNLM"/>
    </source>
</evidence>
<dbReference type="InterPro" id="IPR027396">
    <property type="entry name" value="DsrEFH-like"/>
</dbReference>
<dbReference type="GO" id="GO:0002143">
    <property type="term" value="P:tRNA wobble position uridine thiolation"/>
    <property type="evidence" value="ECO:0007669"/>
    <property type="project" value="InterPro"/>
</dbReference>